<dbReference type="Pfam" id="PF12349">
    <property type="entry name" value="Sterol-sensing"/>
    <property type="match status" value="1"/>
</dbReference>
<feature type="region of interest" description="Disordered" evidence="17">
    <location>
        <begin position="869"/>
        <end position="902"/>
    </location>
</feature>
<evidence type="ECO:0000256" key="8">
    <source>
        <dbReference type="ARBA" id="ARBA00022723"/>
    </source>
</evidence>
<dbReference type="InterPro" id="IPR024077">
    <property type="entry name" value="Neurolysin/TOP_dom2"/>
</dbReference>
<comment type="similarity">
    <text evidence="3">Belongs to the patched family.</text>
</comment>
<dbReference type="GO" id="GO:0045879">
    <property type="term" value="P:negative regulation of smoothened signaling pathway"/>
    <property type="evidence" value="ECO:0007669"/>
    <property type="project" value="TreeGrafter"/>
</dbReference>
<dbReference type="PANTHER" id="PTHR46022">
    <property type="entry name" value="PROTEIN PATCHED"/>
    <property type="match status" value="1"/>
</dbReference>
<feature type="transmembrane region" description="Helical" evidence="18">
    <location>
        <begin position="839"/>
        <end position="862"/>
    </location>
</feature>
<feature type="transmembrane region" description="Helical" evidence="18">
    <location>
        <begin position="231"/>
        <end position="254"/>
    </location>
</feature>
<dbReference type="Gene3D" id="3.40.390.10">
    <property type="entry name" value="Collagenase (Catalytic Domain)"/>
    <property type="match status" value="1"/>
</dbReference>
<dbReference type="SUPFAM" id="SSF55486">
    <property type="entry name" value="Metalloproteases ('zincins'), catalytic domain"/>
    <property type="match status" value="1"/>
</dbReference>
<name>A0A8B6DY98_MYTGA</name>
<keyword evidence="7 18" id="KW-0812">Transmembrane</keyword>
<dbReference type="Gene3D" id="1.20.1640.10">
    <property type="entry name" value="Multidrug efflux transporter AcrB transmembrane domain"/>
    <property type="match status" value="2"/>
</dbReference>
<feature type="compositionally biased region" description="Pro residues" evidence="17">
    <location>
        <begin position="326"/>
        <end position="343"/>
    </location>
</feature>
<comment type="subcellular location">
    <subcellularLocation>
        <location evidence="2">Cytoplasm</location>
    </subcellularLocation>
    <subcellularLocation>
        <location evidence="1">Membrane</location>
        <topology evidence="1">Multi-pass membrane protein</topology>
    </subcellularLocation>
</comment>
<keyword evidence="8 16" id="KW-0479">Metal-binding</keyword>
<evidence type="ECO:0000256" key="5">
    <source>
        <dbReference type="ARBA" id="ARBA00022490"/>
    </source>
</evidence>
<dbReference type="Gene3D" id="1.20.1050.40">
    <property type="entry name" value="Endopeptidase. Chain P, domain 1"/>
    <property type="match status" value="1"/>
</dbReference>
<feature type="region of interest" description="Disordered" evidence="17">
    <location>
        <begin position="317"/>
        <end position="348"/>
    </location>
</feature>
<evidence type="ECO:0000256" key="9">
    <source>
        <dbReference type="ARBA" id="ARBA00022801"/>
    </source>
</evidence>
<evidence type="ECO:0000256" key="6">
    <source>
        <dbReference type="ARBA" id="ARBA00022670"/>
    </source>
</evidence>
<dbReference type="GO" id="GO:0005737">
    <property type="term" value="C:cytoplasm"/>
    <property type="evidence" value="ECO:0007669"/>
    <property type="project" value="UniProtKB-SubCell"/>
</dbReference>
<dbReference type="SUPFAM" id="SSF82866">
    <property type="entry name" value="Multidrug efflux transporter AcrB transmembrane domain"/>
    <property type="match status" value="2"/>
</dbReference>
<evidence type="ECO:0000259" key="19">
    <source>
        <dbReference type="PROSITE" id="PS50156"/>
    </source>
</evidence>
<dbReference type="InterPro" id="IPR024080">
    <property type="entry name" value="Neurolysin/TOP_N"/>
</dbReference>
<accession>A0A8B6DY98</accession>
<organism evidence="20 21">
    <name type="scientific">Mytilus galloprovincialis</name>
    <name type="common">Mediterranean mussel</name>
    <dbReference type="NCBI Taxonomy" id="29158"/>
    <lineage>
        <taxon>Eukaryota</taxon>
        <taxon>Metazoa</taxon>
        <taxon>Spiralia</taxon>
        <taxon>Lophotrochozoa</taxon>
        <taxon>Mollusca</taxon>
        <taxon>Bivalvia</taxon>
        <taxon>Autobranchia</taxon>
        <taxon>Pteriomorphia</taxon>
        <taxon>Mytilida</taxon>
        <taxon>Mytiloidea</taxon>
        <taxon>Mytilidae</taxon>
        <taxon>Mytilinae</taxon>
        <taxon>Mytilus</taxon>
    </lineage>
</organism>
<comment type="cofactor">
    <cofactor evidence="16">
        <name>Zn(2+)</name>
        <dbReference type="ChEBI" id="CHEBI:29105"/>
    </cofactor>
    <text evidence="16">Binds 1 zinc ion.</text>
</comment>
<sequence length="1638" mass="184832">IPDIGAELTNGCNGFAENLMQWHEDLIVGGAKKNKTGHIVRAEAMQSVVQLMAEKSLYEFWQDDYKVHSIEWSQDKAKQVLETWQRKFIEVVSGMTGAQNTSDSVHAFATTSLLDMMTEFSGISVVRVAFGYILMIIYACVSLLKWNNAVQSQSGIGIAGVLLIALSVAAGLGICCVLGIPFNAATTQIIPFLALGLGVDDMFLIAHTYSENSEKKNIPLSEQTGECLKRTGVTILLTSVNNMLAFFTAAIIPIPALRAFSLQAAILILFNLASIVLVYPAICSMDLQRKDDKRIDIFCCFQSFADTRNLVMQLQPQHDFQSRDQSPPPSYSPPQYSPSPPPSYASSALHNTVTQTAPDGVHTVTSLAPNEGVFVPRGQLATDTTSSSSRQCLTPEEGISCHQTFAMAQKKCLTATFTSLAKQHYIPFLQKKWVKVFTIVGFLVLLFIGIYGTAQVKDGLDLTDVVPKDTNEYKFLKAQSKYFGFYNVYMVTKDGFDYPNNQHLLRDYHRAFQTVGNIIKKKDNSMPDFWLDMFRDWLRDIQVVFEREVSERRIHEDGWYYNASDIAILGYKLMLQTGDLDNPTDKTKVFQNKLVNDDGVINTEAFYNYLTAWVSNDAMTYAASMADFHPIPSQWVHDSYDIYDHKIPKAQPLIYAQIPFYLSNLSTTEAILETIKEMREICDTYTDRGLPNYPNGIPFTFWEQYIKLRLYLSLAILCILVVTFIVLTVVLMNPWLASIIVVVLTVIIVELFGLMGLCDIKLSAVPAVILIIAAGIGVEFTVHISVGFLTAIGSRDKRMGMSLEHTLAPVIHGAISTFMGIIMLVGAEFEFIVKYFFNVLAGLVVIGLLNGLVLLPVLLSILGPKGEVRPKDEGDRIPTPSPEPSPKPIKKSRKSRPSRRLYPRIPSDISLTTISEEPTQYSSHEIIVEPEVVVETTTVPMTHSSSNSSRHTTPTASVSSTPQSTHVTRVTAHATVKVEVHTPIPGSVQSVDHDHVYKSKRRKELDNKNIQNMMVSEQINYDNVIKALADNDCVYAVNRNNVDFLQHVSSDKDLRDASVKADKELSEFDVEMSMRQDVFDTLVATEKKLSGQLKPEANRYLERMIKYGKRNGLHLPKEKQDKIKEIKKRMSDLSIDFSKNLNEENTVLEFTEKDLDGVSEDFIKSLDKTDDGKLKVTLKYPHYFPCMKKARNPNTRKQLEIAFNSRCVKENTAILEELIKLRHEKAQILGFPSHSAFVLDMRMAKTPEAVTSFLSGLSKKLQALKESEMSLFLEYKKEECDKYGYDFDGKINFWDFRYYMSMAEEKKYAVDHEKLKEYFPMKVVTKGLLDIYQELLGLEFKLIEGAEVYHPDVTMYSVTDKESSQLLGYFYLDLHPREGKYGHAACFGLQPGCIGPDGKRQISVAAMEANFTKPTEDKPSLLTHDEVETYFHEFGHVMHQICAQADFALFSGTHVERDFVEAPSQMLENWCWEKEPLSRMSAHYKDGTAIPDDLLQKLLDSRKANAGVFNLRQILLGTFDQTIHRMDQADTASIFSKLSEETLGFPATPGTNMPASFGHIAGGYDSQYYGYLWSEVFCMDMFYSRFRKEGIMSPKVGADYRKYILLPVDHWMPVICLEISWDVILNRSHSLLVKDYQH</sequence>
<dbReference type="GO" id="GO:0005119">
    <property type="term" value="F:smoothened binding"/>
    <property type="evidence" value="ECO:0007669"/>
    <property type="project" value="TreeGrafter"/>
</dbReference>
<feature type="transmembrane region" description="Helical" evidence="18">
    <location>
        <begin position="188"/>
        <end position="210"/>
    </location>
</feature>
<feature type="transmembrane region" description="Helical" evidence="18">
    <location>
        <begin position="156"/>
        <end position="182"/>
    </location>
</feature>
<dbReference type="PROSITE" id="PS50156">
    <property type="entry name" value="SSD"/>
    <property type="match status" value="1"/>
</dbReference>
<dbReference type="GO" id="GO:0005886">
    <property type="term" value="C:plasma membrane"/>
    <property type="evidence" value="ECO:0007669"/>
    <property type="project" value="TreeGrafter"/>
</dbReference>
<evidence type="ECO:0000256" key="11">
    <source>
        <dbReference type="ARBA" id="ARBA00022989"/>
    </source>
</evidence>
<dbReference type="EMBL" id="UYJE01004172">
    <property type="protein sequence ID" value="VDI25624.1"/>
    <property type="molecule type" value="Genomic_DNA"/>
</dbReference>
<keyword evidence="12 16" id="KW-0482">Metalloprotease</keyword>
<dbReference type="GO" id="GO:0008158">
    <property type="term" value="F:hedgehog receptor activity"/>
    <property type="evidence" value="ECO:0007669"/>
    <property type="project" value="InterPro"/>
</dbReference>
<dbReference type="GO" id="GO:0004222">
    <property type="term" value="F:metalloendopeptidase activity"/>
    <property type="evidence" value="ECO:0007669"/>
    <property type="project" value="InterPro"/>
</dbReference>
<feature type="compositionally biased region" description="Basic residues" evidence="17">
    <location>
        <begin position="888"/>
        <end position="902"/>
    </location>
</feature>
<dbReference type="GO" id="GO:0097108">
    <property type="term" value="F:hedgehog family protein binding"/>
    <property type="evidence" value="ECO:0007669"/>
    <property type="project" value="TreeGrafter"/>
</dbReference>
<evidence type="ECO:0000313" key="21">
    <source>
        <dbReference type="Proteomes" id="UP000596742"/>
    </source>
</evidence>
<dbReference type="InterPro" id="IPR001567">
    <property type="entry name" value="Pept_M3A_M3B_dom"/>
</dbReference>
<dbReference type="PANTHER" id="PTHR46022:SF1">
    <property type="entry name" value="PROTEIN PATCHED"/>
    <property type="match status" value="1"/>
</dbReference>
<keyword evidence="6 16" id="KW-0645">Protease</keyword>
<proteinExistence type="inferred from homology"/>
<dbReference type="InterPro" id="IPR004766">
    <property type="entry name" value="TM_rcpt_patched"/>
</dbReference>
<dbReference type="Gene3D" id="1.10.1370.10">
    <property type="entry name" value="Neurolysin, domain 3"/>
    <property type="match status" value="1"/>
</dbReference>
<feature type="transmembrane region" description="Helical" evidence="18">
    <location>
        <begin position="767"/>
        <end position="794"/>
    </location>
</feature>
<feature type="transmembrane region" description="Helical" evidence="18">
    <location>
        <begin position="260"/>
        <end position="282"/>
    </location>
</feature>
<comment type="similarity">
    <text evidence="4 16">Belongs to the peptidase M3 family.</text>
</comment>
<dbReference type="OrthoDB" id="534666at2759"/>
<evidence type="ECO:0000256" key="13">
    <source>
        <dbReference type="ARBA" id="ARBA00023136"/>
    </source>
</evidence>
<evidence type="ECO:0000313" key="20">
    <source>
        <dbReference type="EMBL" id="VDI25624.1"/>
    </source>
</evidence>
<feature type="transmembrane region" description="Helical" evidence="18">
    <location>
        <begin position="735"/>
        <end position="755"/>
    </location>
</feature>
<keyword evidence="5" id="KW-0963">Cytoplasm</keyword>
<dbReference type="FunFam" id="1.20.1050.40:FF:000001">
    <property type="entry name" value="Thimet oligopeptidase 1"/>
    <property type="match status" value="1"/>
</dbReference>
<feature type="transmembrane region" description="Helical" evidence="18">
    <location>
        <begin position="710"/>
        <end position="730"/>
    </location>
</feature>
<keyword evidence="21" id="KW-1185">Reference proteome</keyword>
<evidence type="ECO:0000256" key="10">
    <source>
        <dbReference type="ARBA" id="ARBA00022833"/>
    </source>
</evidence>
<evidence type="ECO:0000256" key="17">
    <source>
        <dbReference type="SAM" id="MobiDB-lite"/>
    </source>
</evidence>
<evidence type="ECO:0000256" key="15">
    <source>
        <dbReference type="ARBA" id="ARBA00023180"/>
    </source>
</evidence>
<evidence type="ECO:0000256" key="7">
    <source>
        <dbReference type="ARBA" id="ARBA00022692"/>
    </source>
</evidence>
<evidence type="ECO:0000256" key="4">
    <source>
        <dbReference type="ARBA" id="ARBA00006040"/>
    </source>
</evidence>
<dbReference type="Pfam" id="PF01432">
    <property type="entry name" value="Peptidase_M3"/>
    <property type="match status" value="1"/>
</dbReference>
<protein>
    <submittedName>
        <fullName evidence="20">Patched 1</fullName>
    </submittedName>
</protein>
<keyword evidence="11 18" id="KW-1133">Transmembrane helix</keyword>
<comment type="caution">
    <text evidence="20">The sequence shown here is derived from an EMBL/GenBank/DDBJ whole genome shotgun (WGS) entry which is preliminary data.</text>
</comment>
<keyword evidence="10 16" id="KW-0862">Zinc</keyword>
<feature type="transmembrane region" description="Helical" evidence="18">
    <location>
        <begin position="806"/>
        <end position="827"/>
    </location>
</feature>
<feature type="transmembrane region" description="Helical" evidence="18">
    <location>
        <begin position="433"/>
        <end position="454"/>
    </location>
</feature>
<dbReference type="InterPro" id="IPR024079">
    <property type="entry name" value="MetalloPept_cat_dom_sf"/>
</dbReference>
<feature type="domain" description="SSD" evidence="19">
    <location>
        <begin position="124"/>
        <end position="285"/>
    </location>
</feature>
<dbReference type="NCBIfam" id="TIGR00918">
    <property type="entry name" value="2A060602"/>
    <property type="match status" value="1"/>
</dbReference>
<dbReference type="GO" id="GO:0006508">
    <property type="term" value="P:proteolysis"/>
    <property type="evidence" value="ECO:0007669"/>
    <property type="project" value="UniProtKB-KW"/>
</dbReference>
<keyword evidence="13 18" id="KW-0472">Membrane</keyword>
<evidence type="ECO:0000256" key="16">
    <source>
        <dbReference type="RuleBase" id="RU003435"/>
    </source>
</evidence>
<feature type="transmembrane region" description="Helical" evidence="18">
    <location>
        <begin position="120"/>
        <end position="144"/>
    </location>
</feature>
<evidence type="ECO:0000256" key="3">
    <source>
        <dbReference type="ARBA" id="ARBA00005585"/>
    </source>
</evidence>
<evidence type="ECO:0000256" key="12">
    <source>
        <dbReference type="ARBA" id="ARBA00023049"/>
    </source>
</evidence>
<keyword evidence="15" id="KW-0325">Glycoprotein</keyword>
<dbReference type="Proteomes" id="UP000596742">
    <property type="component" value="Unassembled WGS sequence"/>
</dbReference>
<dbReference type="InterPro" id="IPR000731">
    <property type="entry name" value="SSD"/>
</dbReference>
<keyword evidence="14" id="KW-0675">Receptor</keyword>
<dbReference type="InterPro" id="IPR053958">
    <property type="entry name" value="HMGCR/SNAP/NPC1-like_SSD"/>
</dbReference>
<evidence type="ECO:0000256" key="18">
    <source>
        <dbReference type="SAM" id="Phobius"/>
    </source>
</evidence>
<evidence type="ECO:0000256" key="1">
    <source>
        <dbReference type="ARBA" id="ARBA00004141"/>
    </source>
</evidence>
<dbReference type="GO" id="GO:0046872">
    <property type="term" value="F:metal ion binding"/>
    <property type="evidence" value="ECO:0007669"/>
    <property type="project" value="UniProtKB-UniRule"/>
</dbReference>
<evidence type="ECO:0000256" key="14">
    <source>
        <dbReference type="ARBA" id="ARBA00023170"/>
    </source>
</evidence>
<gene>
    <name evidence="20" type="ORF">MGAL_10B005736</name>
</gene>
<feature type="compositionally biased region" description="Polar residues" evidence="17">
    <location>
        <begin position="950"/>
        <end position="964"/>
    </location>
</feature>
<feature type="region of interest" description="Disordered" evidence="17">
    <location>
        <begin position="941"/>
        <end position="966"/>
    </location>
</feature>
<evidence type="ECO:0000256" key="2">
    <source>
        <dbReference type="ARBA" id="ARBA00004496"/>
    </source>
</evidence>
<dbReference type="FunFam" id="3.40.390.10:FF:000006">
    <property type="entry name" value="Thimet oligopeptidase 1"/>
    <property type="match status" value="1"/>
</dbReference>
<keyword evidence="9 16" id="KW-0378">Hydrolase</keyword>
<reference evidence="20" key="1">
    <citation type="submission" date="2018-11" db="EMBL/GenBank/DDBJ databases">
        <authorList>
            <person name="Alioto T."/>
            <person name="Alioto T."/>
        </authorList>
    </citation>
    <scope>NUCLEOTIDE SEQUENCE</scope>
</reference>
<dbReference type="CDD" id="cd06455">
    <property type="entry name" value="M3A_TOP"/>
    <property type="match status" value="1"/>
</dbReference>
<feature type="non-terminal residue" evidence="20">
    <location>
        <position position="1"/>
    </location>
</feature>